<dbReference type="InterPro" id="IPR006447">
    <property type="entry name" value="Myb_dom_plants"/>
</dbReference>
<dbReference type="GO" id="GO:0003677">
    <property type="term" value="F:DNA binding"/>
    <property type="evidence" value="ECO:0007669"/>
    <property type="project" value="InterPro"/>
</dbReference>
<evidence type="ECO:0000256" key="2">
    <source>
        <dbReference type="ARBA" id="ARBA00007447"/>
    </source>
</evidence>
<evidence type="ECO:0000256" key="7">
    <source>
        <dbReference type="ARBA" id="ARBA00022989"/>
    </source>
</evidence>
<organism evidence="19 20">
    <name type="scientific">Thraustotheca clavata</name>
    <dbReference type="NCBI Taxonomy" id="74557"/>
    <lineage>
        <taxon>Eukaryota</taxon>
        <taxon>Sar</taxon>
        <taxon>Stramenopiles</taxon>
        <taxon>Oomycota</taxon>
        <taxon>Saprolegniomycetes</taxon>
        <taxon>Saprolegniales</taxon>
        <taxon>Achlyaceae</taxon>
        <taxon>Thraustotheca</taxon>
    </lineage>
</organism>
<dbReference type="InterPro" id="IPR003689">
    <property type="entry name" value="ZIP"/>
</dbReference>
<dbReference type="GO" id="GO:0046873">
    <property type="term" value="F:metal ion transmembrane transporter activity"/>
    <property type="evidence" value="ECO:0007669"/>
    <property type="project" value="InterPro"/>
</dbReference>
<evidence type="ECO:0000313" key="19">
    <source>
        <dbReference type="EMBL" id="OQS02731.1"/>
    </source>
</evidence>
<feature type="transmembrane region" description="Helical" evidence="14">
    <location>
        <begin position="34"/>
        <end position="56"/>
    </location>
</feature>
<dbReference type="PROSITE" id="PS50090">
    <property type="entry name" value="MYB_LIKE"/>
    <property type="match status" value="1"/>
</dbReference>
<feature type="domain" description="HTH myb-type" evidence="17">
    <location>
        <begin position="836"/>
        <end position="884"/>
    </location>
</feature>
<dbReference type="OrthoDB" id="2747330at2759"/>
<comment type="subcellular location">
    <subcellularLocation>
        <location evidence="1">Membrane</location>
        <topology evidence="1">Multi-pass membrane protein</topology>
    </subcellularLocation>
</comment>
<evidence type="ECO:0000256" key="11">
    <source>
        <dbReference type="ARBA" id="ARBA00023242"/>
    </source>
</evidence>
<keyword evidence="4 14" id="KW-0812">Transmembrane</keyword>
<feature type="domain" description="Peptidase A1" evidence="18">
    <location>
        <begin position="418"/>
        <end position="752"/>
    </location>
</feature>
<evidence type="ECO:0000259" key="15">
    <source>
        <dbReference type="PROSITE" id="PS50090"/>
    </source>
</evidence>
<feature type="transmembrane region" description="Helical" evidence="14">
    <location>
        <begin position="326"/>
        <end position="344"/>
    </location>
</feature>
<evidence type="ECO:0000256" key="9">
    <source>
        <dbReference type="ARBA" id="ARBA00023136"/>
    </source>
</evidence>
<protein>
    <submittedName>
        <fullName evidence="19">Zinc (Zn2)-Iron (Fe2) Permease (ZIP) Family</fullName>
    </submittedName>
</protein>
<evidence type="ECO:0000256" key="13">
    <source>
        <dbReference type="SAM" id="MobiDB-lite"/>
    </source>
</evidence>
<evidence type="ECO:0000259" key="17">
    <source>
        <dbReference type="PROSITE" id="PS51294"/>
    </source>
</evidence>
<sequence>MTNNDNKNSCHLTLNYLLYTSVVKYLRKRVRLRIDLMFVYDYIVCHLIATCQNIMIEGANPVFQAFLGTLVTWGLTAVGSAMVFVLDVHNKELSQKILDTMLGFAAGVMLAASYWSLLAPAIEIAEESPMYGPNGRWAFVPAAIGFALGAGAMLFTEHILPLLGLDAKPQSWEQNDEKSITPVKESDAQLRRRKKDDDATPSNDSKGEHEDTITSFVSAKDMSFRRVVLLVIAITMHNFPEGMAVGVGFGSVGHTSSATFGSAVNLALGIGLQNFPEGLAVSMPLRREGMSPFKAFMWGQLSGLVEPVGGLLGAVAVVYVQPILPYALSFAAGAMIFVVVDDLIPEAHQSGNAKLATIGTIFGFIVMMTMDVALAEAAMGVVLPLRRLETTHEEMMLQSFKENPEAVAMGLKRGQGVHSVEIFLGGQKRLLIVDTGSADTAFPCSGCTGCGTRHTNPVYKMGSTAKYISCQENIKRGFSACKACLQDTCQFREEYVEGSGWTALKVQDIAYFDGTPDLKANLVFGCMSAESGAFLSQSADGIMGMSRDPDAVHVQFYEDGATKIKGFSQCIAPDGGTMVIGGIDASLNDPADEMVFTPLRQTGYSYWTVSLETITVGGKKINVDPAIYNANRGCVFDSGTTFVYIPSAAKVAFQEQWQAAVGDDSPYSIYTEGVEYSMSSAQIKRLPTLCFTFANDATMCLPPTQYMINDFPGVYTATIFFQDFAKATIIGASMLENHNILYDMDNHRIGFVRANCDRMSSVALVTTLEGDTFTPEWSFKKLVVQLPSLTGFVLGIGFLLLLNPLVNKRSEYKMPSKNNSLMVQENLTSKCKYNQGRWTTEEHNLFLDGLRKYGRQWYNVVKLVKTRSVTQIRTHAQKYFVKQEKALLSKRTKVKWNKVQSTCLDMPHARDKKITDHLSIIPSYLKQAMTQSICGKLKLLINHVAAFIKQETKEEGGSIHLSQLQIAIENNSYLTLDQAILALLVHVKSIGNLRIALQAQRVVLTQLPILFLPTSLIQVPKLNYKLPPLAQWAPSMHSYDLWNQNIK</sequence>
<dbReference type="Gene3D" id="2.40.70.10">
    <property type="entry name" value="Acid Proteases"/>
    <property type="match status" value="2"/>
</dbReference>
<keyword evidence="8" id="KW-0805">Transcription regulation</keyword>
<feature type="transmembrane region" description="Helical" evidence="14">
    <location>
        <begin position="356"/>
        <end position="383"/>
    </location>
</feature>
<dbReference type="InterPro" id="IPR009057">
    <property type="entry name" value="Homeodomain-like_sf"/>
</dbReference>
<evidence type="ECO:0000259" key="18">
    <source>
        <dbReference type="PROSITE" id="PS51767"/>
    </source>
</evidence>
<dbReference type="InterPro" id="IPR017930">
    <property type="entry name" value="Myb_dom"/>
</dbReference>
<feature type="active site" evidence="12">
    <location>
        <position position="434"/>
    </location>
</feature>
<evidence type="ECO:0000256" key="3">
    <source>
        <dbReference type="ARBA" id="ARBA00022670"/>
    </source>
</evidence>
<dbReference type="InterPro" id="IPR021109">
    <property type="entry name" value="Peptidase_aspartic_dom_sf"/>
</dbReference>
<keyword evidence="9 14" id="KW-0472">Membrane</keyword>
<evidence type="ECO:0000256" key="1">
    <source>
        <dbReference type="ARBA" id="ARBA00004141"/>
    </source>
</evidence>
<accession>A0A1V9ZXR2</accession>
<dbReference type="Gene3D" id="1.10.10.60">
    <property type="entry name" value="Homeodomain-like"/>
    <property type="match status" value="1"/>
</dbReference>
<feature type="domain" description="Myb-like" evidence="15">
    <location>
        <begin position="830"/>
        <end position="880"/>
    </location>
</feature>
<feature type="domain" description="SANT" evidence="16">
    <location>
        <begin position="837"/>
        <end position="884"/>
    </location>
</feature>
<feature type="transmembrane region" description="Helical" evidence="14">
    <location>
        <begin position="97"/>
        <end position="117"/>
    </location>
</feature>
<keyword evidence="7 14" id="KW-1133">Transmembrane helix</keyword>
<feature type="transmembrane region" description="Helical" evidence="14">
    <location>
        <begin position="786"/>
        <end position="806"/>
    </location>
</feature>
<dbReference type="PROSITE" id="PS51293">
    <property type="entry name" value="SANT"/>
    <property type="match status" value="1"/>
</dbReference>
<evidence type="ECO:0000256" key="12">
    <source>
        <dbReference type="PIRSR" id="PIRSR601461-1"/>
    </source>
</evidence>
<evidence type="ECO:0000256" key="5">
    <source>
        <dbReference type="ARBA" id="ARBA00022729"/>
    </source>
</evidence>
<evidence type="ECO:0000256" key="8">
    <source>
        <dbReference type="ARBA" id="ARBA00023015"/>
    </source>
</evidence>
<dbReference type="InterPro" id="IPR033121">
    <property type="entry name" value="PEPTIDASE_A1"/>
</dbReference>
<dbReference type="Pfam" id="PF00026">
    <property type="entry name" value="Asp"/>
    <property type="match status" value="1"/>
</dbReference>
<keyword evidence="10" id="KW-0804">Transcription</keyword>
<dbReference type="CDD" id="cd00167">
    <property type="entry name" value="SANT"/>
    <property type="match status" value="1"/>
</dbReference>
<dbReference type="PROSITE" id="PS51294">
    <property type="entry name" value="HTH_MYB"/>
    <property type="match status" value="1"/>
</dbReference>
<dbReference type="NCBIfam" id="TIGR01557">
    <property type="entry name" value="myb_SHAQKYF"/>
    <property type="match status" value="1"/>
</dbReference>
<dbReference type="GO" id="GO:0004190">
    <property type="term" value="F:aspartic-type endopeptidase activity"/>
    <property type="evidence" value="ECO:0007669"/>
    <property type="project" value="InterPro"/>
</dbReference>
<keyword evidence="6" id="KW-0378">Hydrolase</keyword>
<dbReference type="InterPro" id="IPR001461">
    <property type="entry name" value="Aspartic_peptidase_A1"/>
</dbReference>
<gene>
    <name evidence="19" type="ORF">THRCLA_04928</name>
</gene>
<dbReference type="EMBL" id="JNBS01001087">
    <property type="protein sequence ID" value="OQS02731.1"/>
    <property type="molecule type" value="Genomic_DNA"/>
</dbReference>
<dbReference type="AlphaFoldDB" id="A0A1V9ZXR2"/>
<dbReference type="Proteomes" id="UP000243217">
    <property type="component" value="Unassembled WGS sequence"/>
</dbReference>
<dbReference type="GO" id="GO:0006508">
    <property type="term" value="P:proteolysis"/>
    <property type="evidence" value="ECO:0007669"/>
    <property type="project" value="UniProtKB-KW"/>
</dbReference>
<name>A0A1V9ZXR2_9STRA</name>
<dbReference type="Pfam" id="PF00249">
    <property type="entry name" value="Myb_DNA-binding"/>
    <property type="match status" value="1"/>
</dbReference>
<keyword evidence="20" id="KW-1185">Reference proteome</keyword>
<comment type="similarity">
    <text evidence="2">Belongs to the peptidase A1 family.</text>
</comment>
<feature type="transmembrane region" description="Helical" evidence="14">
    <location>
        <begin position="62"/>
        <end position="85"/>
    </location>
</feature>
<evidence type="ECO:0000256" key="4">
    <source>
        <dbReference type="ARBA" id="ARBA00022692"/>
    </source>
</evidence>
<feature type="transmembrane region" description="Helical" evidence="14">
    <location>
        <begin position="137"/>
        <end position="155"/>
    </location>
</feature>
<dbReference type="InterPro" id="IPR017884">
    <property type="entry name" value="SANT_dom"/>
</dbReference>
<keyword evidence="5" id="KW-0732">Signal</keyword>
<comment type="caution">
    <text evidence="19">The sequence shown here is derived from an EMBL/GenBank/DDBJ whole genome shotgun (WGS) entry which is preliminary data.</text>
</comment>
<feature type="region of interest" description="Disordered" evidence="13">
    <location>
        <begin position="173"/>
        <end position="211"/>
    </location>
</feature>
<feature type="compositionally biased region" description="Basic and acidic residues" evidence="13">
    <location>
        <begin position="175"/>
        <end position="198"/>
    </location>
</feature>
<dbReference type="STRING" id="74557.A0A1V9ZXR2"/>
<dbReference type="SMART" id="SM00717">
    <property type="entry name" value="SANT"/>
    <property type="match status" value="1"/>
</dbReference>
<dbReference type="InterPro" id="IPR001005">
    <property type="entry name" value="SANT/Myb"/>
</dbReference>
<dbReference type="PANTHER" id="PTHR13683">
    <property type="entry name" value="ASPARTYL PROTEASES"/>
    <property type="match status" value="1"/>
</dbReference>
<proteinExistence type="inferred from homology"/>
<evidence type="ECO:0000256" key="6">
    <source>
        <dbReference type="ARBA" id="ARBA00022801"/>
    </source>
</evidence>
<evidence type="ECO:0000259" key="16">
    <source>
        <dbReference type="PROSITE" id="PS51293"/>
    </source>
</evidence>
<dbReference type="SUPFAM" id="SSF50630">
    <property type="entry name" value="Acid proteases"/>
    <property type="match status" value="1"/>
</dbReference>
<feature type="active site" evidence="12">
    <location>
        <position position="637"/>
    </location>
</feature>
<evidence type="ECO:0000256" key="10">
    <source>
        <dbReference type="ARBA" id="ARBA00023163"/>
    </source>
</evidence>
<dbReference type="GO" id="GO:0016020">
    <property type="term" value="C:membrane"/>
    <property type="evidence" value="ECO:0007669"/>
    <property type="project" value="UniProtKB-SubCell"/>
</dbReference>
<evidence type="ECO:0000313" key="20">
    <source>
        <dbReference type="Proteomes" id="UP000243217"/>
    </source>
</evidence>
<keyword evidence="3" id="KW-0645">Protease</keyword>
<reference evidence="19 20" key="1">
    <citation type="journal article" date="2014" name="Genome Biol. Evol.">
        <title>The secreted proteins of Achlya hypogyna and Thraustotheca clavata identify the ancestral oomycete secretome and reveal gene acquisitions by horizontal gene transfer.</title>
        <authorList>
            <person name="Misner I."/>
            <person name="Blouin N."/>
            <person name="Leonard G."/>
            <person name="Richards T.A."/>
            <person name="Lane C.E."/>
        </authorList>
    </citation>
    <scope>NUCLEOTIDE SEQUENCE [LARGE SCALE GENOMIC DNA]</scope>
    <source>
        <strain evidence="19 20">ATCC 34112</strain>
    </source>
</reference>
<evidence type="ECO:0000256" key="14">
    <source>
        <dbReference type="SAM" id="Phobius"/>
    </source>
</evidence>
<keyword evidence="11" id="KW-0539">Nucleus</keyword>
<dbReference type="PROSITE" id="PS51767">
    <property type="entry name" value="PEPTIDASE_A1"/>
    <property type="match status" value="1"/>
</dbReference>
<dbReference type="Pfam" id="PF02535">
    <property type="entry name" value="Zip"/>
    <property type="match status" value="1"/>
</dbReference>
<dbReference type="PANTHER" id="PTHR13683:SF375">
    <property type="entry name" value="PEPTIDASE A1 DOMAIN-CONTAINING PROTEIN"/>
    <property type="match status" value="1"/>
</dbReference>
<dbReference type="SUPFAM" id="SSF46689">
    <property type="entry name" value="Homeodomain-like"/>
    <property type="match status" value="1"/>
</dbReference>